<dbReference type="SMART" id="SM00382">
    <property type="entry name" value="AAA"/>
    <property type="match status" value="1"/>
</dbReference>
<dbReference type="EC" id="6.6.1.1" evidence="2"/>
<feature type="compositionally biased region" description="Basic and acidic residues" evidence="11">
    <location>
        <begin position="368"/>
        <end position="378"/>
    </location>
</feature>
<dbReference type="OrthoDB" id="9775079at2"/>
<comment type="similarity">
    <text evidence="1">Belongs to the Mg-chelatase subunits D/I family.</text>
</comment>
<keyword evidence="5" id="KW-0547">Nucleotide-binding</keyword>
<dbReference type="PANTHER" id="PTHR32039:SF9">
    <property type="entry name" value="MAGNESIUM-CHELATASE SUBUNIT CHLI-2, CHLOROPLASTIC"/>
    <property type="match status" value="1"/>
</dbReference>
<dbReference type="FunFam" id="3.40.50.300:FF:000601">
    <property type="entry name" value="Mg-protoporphyrin IX chelatase"/>
    <property type="match status" value="1"/>
</dbReference>
<dbReference type="PANTHER" id="PTHR32039">
    <property type="entry name" value="MAGNESIUM-CHELATASE SUBUNIT CHLI"/>
    <property type="match status" value="1"/>
</dbReference>
<evidence type="ECO:0000256" key="3">
    <source>
        <dbReference type="ARBA" id="ARBA00022531"/>
    </source>
</evidence>
<evidence type="ECO:0000259" key="12">
    <source>
        <dbReference type="SMART" id="SM00382"/>
    </source>
</evidence>
<feature type="region of interest" description="Disordered" evidence="11">
    <location>
        <begin position="347"/>
        <end position="378"/>
    </location>
</feature>
<comment type="catalytic activity">
    <reaction evidence="10">
        <text>protoporphyrin IX + Mg(2+) + ATP + H2O = Mg-protoporphyrin IX + ADP + phosphate + 3 H(+)</text>
        <dbReference type="Rhea" id="RHEA:13961"/>
        <dbReference type="ChEBI" id="CHEBI:15377"/>
        <dbReference type="ChEBI" id="CHEBI:15378"/>
        <dbReference type="ChEBI" id="CHEBI:18420"/>
        <dbReference type="ChEBI" id="CHEBI:30616"/>
        <dbReference type="ChEBI" id="CHEBI:43474"/>
        <dbReference type="ChEBI" id="CHEBI:57306"/>
        <dbReference type="ChEBI" id="CHEBI:60492"/>
        <dbReference type="ChEBI" id="CHEBI:456216"/>
        <dbReference type="EC" id="6.6.1.1"/>
    </reaction>
</comment>
<evidence type="ECO:0000256" key="6">
    <source>
        <dbReference type="ARBA" id="ARBA00022840"/>
    </source>
</evidence>
<dbReference type="InterPro" id="IPR000523">
    <property type="entry name" value="Mg_chelatse_chII-like_cat_dom"/>
</dbReference>
<evidence type="ECO:0000256" key="4">
    <source>
        <dbReference type="ARBA" id="ARBA00022598"/>
    </source>
</evidence>
<evidence type="ECO:0000256" key="1">
    <source>
        <dbReference type="ARBA" id="ARBA00005799"/>
    </source>
</evidence>
<dbReference type="Gene3D" id="1.10.8.80">
    <property type="entry name" value="Magnesium chelatase subunit I, C-Terminal domain"/>
    <property type="match status" value="1"/>
</dbReference>
<feature type="domain" description="AAA+ ATPase" evidence="12">
    <location>
        <begin position="29"/>
        <end position="211"/>
    </location>
</feature>
<feature type="compositionally biased region" description="Basic residues" evidence="11">
    <location>
        <begin position="353"/>
        <end position="367"/>
    </location>
</feature>
<dbReference type="InterPro" id="IPR003593">
    <property type="entry name" value="AAA+_ATPase"/>
</dbReference>
<keyword evidence="4" id="KW-0436">Ligase</keyword>
<dbReference type="InterPro" id="IPR027417">
    <property type="entry name" value="P-loop_NTPase"/>
</dbReference>
<comment type="caution">
    <text evidence="13">The sequence shown here is derived from an EMBL/GenBank/DDBJ whole genome shotgun (WGS) entry which is preliminary data.</text>
</comment>
<dbReference type="Gene3D" id="3.40.50.300">
    <property type="entry name" value="P-loop containing nucleotide triphosphate hydrolases"/>
    <property type="match status" value="1"/>
</dbReference>
<dbReference type="RefSeq" id="WP_123929233.1">
    <property type="nucleotide sequence ID" value="NZ_RKRE01000002.1"/>
</dbReference>
<evidence type="ECO:0000256" key="9">
    <source>
        <dbReference type="ARBA" id="ARBA00030759"/>
    </source>
</evidence>
<name>A0A3N5AP12_9THEO</name>
<keyword evidence="6" id="KW-0067">ATP-binding</keyword>
<keyword evidence="7" id="KW-0149">Chlorophyll biosynthesis</keyword>
<dbReference type="GO" id="GO:0005524">
    <property type="term" value="F:ATP binding"/>
    <property type="evidence" value="ECO:0007669"/>
    <property type="project" value="UniProtKB-KW"/>
</dbReference>
<keyword evidence="3" id="KW-0602">Photosynthesis</keyword>
<dbReference type="GO" id="GO:0015995">
    <property type="term" value="P:chlorophyll biosynthetic process"/>
    <property type="evidence" value="ECO:0007669"/>
    <property type="project" value="UniProtKB-KW"/>
</dbReference>
<evidence type="ECO:0000256" key="10">
    <source>
        <dbReference type="ARBA" id="ARBA00048693"/>
    </source>
</evidence>
<dbReference type="GO" id="GO:0015979">
    <property type="term" value="P:photosynthesis"/>
    <property type="evidence" value="ECO:0007669"/>
    <property type="project" value="UniProtKB-KW"/>
</dbReference>
<sequence length="378" mass="41518">MRKEIFPFTALVGQEEMKKALVLNAVNPRIGGVLIRGEKGTAKSTAVRGLAELLPEIRVVADCPFGCDPDDITVMCADCRQRREAGEALPVATRKMRVVDLPVSATEDRVVGTLDIEHALKKGEKRFEPGVLAAANRGILYVDEVNLLDDHVVDVLLDAAAMGVNTVEREGVSFSHPARFILVGTMNPEEGELRPQLLDRFGLCVNITGVTDPALRAEIVKRRLAFEEDPAGFAAAWEPEQQRLREQIVAARVLLPRVTAADEILLLIARTAIEMGVDGHRADLVMLKAAKTNAALAGRREVTEEDVRETAHLALAHRMRRKPFQEVAVDQEKLAGILGARLHRRDGQAAVHTHPHTHQHSHAHTHPHGREHSHGGGW</sequence>
<evidence type="ECO:0000256" key="5">
    <source>
        <dbReference type="ARBA" id="ARBA00022741"/>
    </source>
</evidence>
<dbReference type="Pfam" id="PF17863">
    <property type="entry name" value="AAA_lid_2"/>
    <property type="match status" value="1"/>
</dbReference>
<accession>A0A3N5AP12</accession>
<evidence type="ECO:0000256" key="11">
    <source>
        <dbReference type="SAM" id="MobiDB-lite"/>
    </source>
</evidence>
<dbReference type="GO" id="GO:0016851">
    <property type="term" value="F:magnesium chelatase activity"/>
    <property type="evidence" value="ECO:0007669"/>
    <property type="project" value="UniProtKB-EC"/>
</dbReference>
<protein>
    <recommendedName>
        <fullName evidence="2">magnesium chelatase</fullName>
        <ecNumber evidence="2">6.6.1.1</ecNumber>
    </recommendedName>
    <alternativeName>
        <fullName evidence="9">Mg-protoporphyrin IX chelatase</fullName>
    </alternativeName>
</protein>
<dbReference type="SUPFAM" id="SSF52540">
    <property type="entry name" value="P-loop containing nucleoside triphosphate hydrolases"/>
    <property type="match status" value="1"/>
</dbReference>
<comment type="pathway">
    <text evidence="8">Porphyrin-containing compound metabolism.</text>
</comment>
<dbReference type="CDD" id="cd00009">
    <property type="entry name" value="AAA"/>
    <property type="match status" value="1"/>
</dbReference>
<dbReference type="InterPro" id="IPR041628">
    <property type="entry name" value="ChlI/MoxR_AAA_lid"/>
</dbReference>
<proteinExistence type="inferred from homology"/>
<gene>
    <name evidence="13" type="ORF">EDD75_1110</name>
</gene>
<evidence type="ECO:0000256" key="7">
    <source>
        <dbReference type="ARBA" id="ARBA00023171"/>
    </source>
</evidence>
<organism evidence="13 14">
    <name type="scientific">Thermodesulfitimonas autotrophica</name>
    <dbReference type="NCBI Taxonomy" id="1894989"/>
    <lineage>
        <taxon>Bacteria</taxon>
        <taxon>Bacillati</taxon>
        <taxon>Bacillota</taxon>
        <taxon>Clostridia</taxon>
        <taxon>Thermoanaerobacterales</taxon>
        <taxon>Thermoanaerobacteraceae</taxon>
        <taxon>Thermodesulfitimonas</taxon>
    </lineage>
</organism>
<dbReference type="AlphaFoldDB" id="A0A3N5AP12"/>
<evidence type="ECO:0000256" key="8">
    <source>
        <dbReference type="ARBA" id="ARBA00023444"/>
    </source>
</evidence>
<evidence type="ECO:0000313" key="14">
    <source>
        <dbReference type="Proteomes" id="UP000282654"/>
    </source>
</evidence>
<dbReference type="Pfam" id="PF01078">
    <property type="entry name" value="Mg_chelatase"/>
    <property type="match status" value="1"/>
</dbReference>
<dbReference type="InterPro" id="IPR045006">
    <property type="entry name" value="CHLI-like"/>
</dbReference>
<dbReference type="EMBL" id="RKRE01000002">
    <property type="protein sequence ID" value="RPF46849.1"/>
    <property type="molecule type" value="Genomic_DNA"/>
</dbReference>
<evidence type="ECO:0000256" key="2">
    <source>
        <dbReference type="ARBA" id="ARBA00012825"/>
    </source>
</evidence>
<reference evidence="13 14" key="1">
    <citation type="submission" date="2018-11" db="EMBL/GenBank/DDBJ databases">
        <title>Genomic Encyclopedia of Type Strains, Phase IV (KMG-IV): sequencing the most valuable type-strain genomes for metagenomic binning, comparative biology and taxonomic classification.</title>
        <authorList>
            <person name="Goeker M."/>
        </authorList>
    </citation>
    <scope>NUCLEOTIDE SEQUENCE [LARGE SCALE GENOMIC DNA]</scope>
    <source>
        <strain evidence="13 14">DSM 102936</strain>
    </source>
</reference>
<keyword evidence="14" id="KW-1185">Reference proteome</keyword>
<evidence type="ECO:0000313" key="13">
    <source>
        <dbReference type="EMBL" id="RPF46849.1"/>
    </source>
</evidence>
<dbReference type="Proteomes" id="UP000282654">
    <property type="component" value="Unassembled WGS sequence"/>
</dbReference>